<feature type="compositionally biased region" description="Basic residues" evidence="2">
    <location>
        <begin position="1"/>
        <end position="12"/>
    </location>
</feature>
<dbReference type="Pfam" id="PF05048">
    <property type="entry name" value="NosD"/>
    <property type="match status" value="1"/>
</dbReference>
<dbReference type="AlphaFoldDB" id="A0A2W2CC81"/>
<feature type="compositionally biased region" description="Polar residues" evidence="2">
    <location>
        <begin position="62"/>
        <end position="75"/>
    </location>
</feature>
<protein>
    <submittedName>
        <fullName evidence="4">Plasmid stabilization protein</fullName>
    </submittedName>
</protein>
<feature type="region of interest" description="Disordered" evidence="2">
    <location>
        <begin position="521"/>
        <end position="567"/>
    </location>
</feature>
<name>A0A2W2CC81_9ACTN</name>
<dbReference type="Gene3D" id="2.160.20.10">
    <property type="entry name" value="Single-stranded right-handed beta-helix, Pectin lyase-like"/>
    <property type="match status" value="1"/>
</dbReference>
<accession>A0A2W2CC81</accession>
<dbReference type="InterPro" id="IPR006626">
    <property type="entry name" value="PbH1"/>
</dbReference>
<dbReference type="EMBL" id="POTW01000005">
    <property type="protein sequence ID" value="PZF85887.1"/>
    <property type="molecule type" value="Genomic_DNA"/>
</dbReference>
<evidence type="ECO:0000256" key="1">
    <source>
        <dbReference type="ARBA" id="ARBA00022737"/>
    </source>
</evidence>
<dbReference type="SUPFAM" id="SSF51126">
    <property type="entry name" value="Pectin lyase-like"/>
    <property type="match status" value="1"/>
</dbReference>
<dbReference type="InterPro" id="IPR007742">
    <property type="entry name" value="NosD_dom"/>
</dbReference>
<dbReference type="PANTHER" id="PTHR22990:SF15">
    <property type="entry name" value="F-BOX ONLY PROTEIN 10"/>
    <property type="match status" value="1"/>
</dbReference>
<comment type="caution">
    <text evidence="4">The sequence shown here is derived from an EMBL/GenBank/DDBJ whole genome shotgun (WGS) entry which is preliminary data.</text>
</comment>
<evidence type="ECO:0000256" key="2">
    <source>
        <dbReference type="SAM" id="MobiDB-lite"/>
    </source>
</evidence>
<feature type="compositionally biased region" description="Basic and acidic residues" evidence="2">
    <location>
        <begin position="46"/>
        <end position="60"/>
    </location>
</feature>
<dbReference type="Proteomes" id="UP000248764">
    <property type="component" value="Unassembled WGS sequence"/>
</dbReference>
<feature type="domain" description="Periplasmic copper-binding protein NosD beta helix" evidence="3">
    <location>
        <begin position="281"/>
        <end position="393"/>
    </location>
</feature>
<reference evidence="4 5" key="1">
    <citation type="submission" date="2018-01" db="EMBL/GenBank/DDBJ databases">
        <title>Draft genome sequence of Jiangella sp. GTF31.</title>
        <authorList>
            <person name="Sahin N."/>
            <person name="Ay H."/>
            <person name="Saygin H."/>
        </authorList>
    </citation>
    <scope>NUCLEOTIDE SEQUENCE [LARGE SCALE GENOMIC DNA]</scope>
    <source>
        <strain evidence="4 5">GTF31</strain>
    </source>
</reference>
<dbReference type="InterPro" id="IPR051550">
    <property type="entry name" value="SCF-Subunits/Alg-Epimerases"/>
</dbReference>
<dbReference type="InterPro" id="IPR012334">
    <property type="entry name" value="Pectin_lyas_fold"/>
</dbReference>
<dbReference type="SMART" id="SM00710">
    <property type="entry name" value="PbH1"/>
    <property type="match status" value="6"/>
</dbReference>
<feature type="region of interest" description="Disordered" evidence="2">
    <location>
        <begin position="1"/>
        <end position="88"/>
    </location>
</feature>
<proteinExistence type="predicted"/>
<sequence>MSVRSKRHRARRTAAGSTGAETDKPTPRSTRSPSPGCAGTSTPRTTFDDAPKRARPDAKRSVASSATSPERSIATSPPPDDRHHQPLQPLDIHRGINRLPLGAALITFRRNRPRAAWRPGYRAAVRPRLRYAAPLVLALVLSAACSGEDEPSSAETTSAGGGAEVVRVPADAATITEAVGAVAEGGLVLVDAGTYPEAVVVDKADVTIRGADRNAVVVDGEGERAIGILGIADGVRVQNLTATRHTLAGVLISGVHDETGNVPGDAYTSEEPEEELLQRYEVRNVTSTNNGLYGIYAFHSQHGAIVDSYASGGADSGFYLGQCVDCDAVVTGNVAERNAVGFENANASGGVLITGNRFAGNRVGLTLTSDYQEAFVPQRDNLVVGNVITDNVQADSPAQAEGGFGVGIGIAGGQQNVIERNLIGGNTTAGTLISSAEDVPALDNRFVANTFSANRYDIADISTDRAPSTGTCLDGNGFASVLPEAIATAVCPAGTPAISGVTLTDVPAAPPGVPFLDVTLPGPQPGMEGDLTAVPEPLPDTPERPATDALPVPDAGLLADRSALTAG</sequence>
<evidence type="ECO:0000259" key="3">
    <source>
        <dbReference type="Pfam" id="PF05048"/>
    </source>
</evidence>
<keyword evidence="5" id="KW-1185">Reference proteome</keyword>
<dbReference type="InterPro" id="IPR011050">
    <property type="entry name" value="Pectin_lyase_fold/virulence"/>
</dbReference>
<gene>
    <name evidence="4" type="ORF">C1I92_03125</name>
</gene>
<dbReference type="PANTHER" id="PTHR22990">
    <property type="entry name" value="F-BOX ONLY PROTEIN"/>
    <property type="match status" value="1"/>
</dbReference>
<evidence type="ECO:0000313" key="5">
    <source>
        <dbReference type="Proteomes" id="UP000248764"/>
    </source>
</evidence>
<evidence type="ECO:0000313" key="4">
    <source>
        <dbReference type="EMBL" id="PZF85887.1"/>
    </source>
</evidence>
<keyword evidence="1" id="KW-0677">Repeat</keyword>
<organism evidence="4 5">
    <name type="scientific">Jiangella anatolica</name>
    <dbReference type="NCBI Taxonomy" id="2670374"/>
    <lineage>
        <taxon>Bacteria</taxon>
        <taxon>Bacillati</taxon>
        <taxon>Actinomycetota</taxon>
        <taxon>Actinomycetes</taxon>
        <taxon>Jiangellales</taxon>
        <taxon>Jiangellaceae</taxon>
        <taxon>Jiangella</taxon>
    </lineage>
</organism>